<name>A0ABP8GL66_9SPHI</name>
<organism evidence="2 3">
    <name type="scientific">Mucilaginibacter gynuensis</name>
    <dbReference type="NCBI Taxonomy" id="1302236"/>
    <lineage>
        <taxon>Bacteria</taxon>
        <taxon>Pseudomonadati</taxon>
        <taxon>Bacteroidota</taxon>
        <taxon>Sphingobacteriia</taxon>
        <taxon>Sphingobacteriales</taxon>
        <taxon>Sphingobacteriaceae</taxon>
        <taxon>Mucilaginibacter</taxon>
    </lineage>
</organism>
<dbReference type="InterPro" id="IPR035965">
    <property type="entry name" value="PAS-like_dom_sf"/>
</dbReference>
<evidence type="ECO:0000313" key="3">
    <source>
        <dbReference type="Proteomes" id="UP001500582"/>
    </source>
</evidence>
<gene>
    <name evidence="2" type="ORF">GCM10023149_29140</name>
</gene>
<evidence type="ECO:0000313" key="2">
    <source>
        <dbReference type="EMBL" id="GAA4326389.1"/>
    </source>
</evidence>
<dbReference type="SUPFAM" id="SSF55785">
    <property type="entry name" value="PYP-like sensor domain (PAS domain)"/>
    <property type="match status" value="1"/>
</dbReference>
<dbReference type="Gene3D" id="3.30.450.20">
    <property type="entry name" value="PAS domain"/>
    <property type="match status" value="1"/>
</dbReference>
<sequence>MLPFHLIHLMAETTQPMILLRADAPHFTIVAYNEAYQQATNTHHRNILGWTLWEAFDPERAGGGEGVLLEALLQAMETNDAFTTLPFHYNIPVVQDQIWEECWWQLDVVPVADEGAGPGYLLITTHKLNDRVGE</sequence>
<proteinExistence type="predicted"/>
<dbReference type="Proteomes" id="UP001500582">
    <property type="component" value="Unassembled WGS sequence"/>
</dbReference>
<dbReference type="InterPro" id="IPR000014">
    <property type="entry name" value="PAS"/>
</dbReference>
<dbReference type="Pfam" id="PF08448">
    <property type="entry name" value="PAS_4"/>
    <property type="match status" value="1"/>
</dbReference>
<protein>
    <recommendedName>
        <fullName evidence="1">PAS fold-4 domain-containing protein</fullName>
    </recommendedName>
</protein>
<keyword evidence="3" id="KW-1185">Reference proteome</keyword>
<comment type="caution">
    <text evidence="2">The sequence shown here is derived from an EMBL/GenBank/DDBJ whole genome shotgun (WGS) entry which is preliminary data.</text>
</comment>
<feature type="domain" description="PAS fold-4" evidence="1">
    <location>
        <begin position="25"/>
        <end position="129"/>
    </location>
</feature>
<dbReference type="CDD" id="cd00130">
    <property type="entry name" value="PAS"/>
    <property type="match status" value="1"/>
</dbReference>
<accession>A0ABP8GL66</accession>
<reference evidence="3" key="1">
    <citation type="journal article" date="2019" name="Int. J. Syst. Evol. Microbiol.">
        <title>The Global Catalogue of Microorganisms (GCM) 10K type strain sequencing project: providing services to taxonomists for standard genome sequencing and annotation.</title>
        <authorList>
            <consortium name="The Broad Institute Genomics Platform"/>
            <consortium name="The Broad Institute Genome Sequencing Center for Infectious Disease"/>
            <person name="Wu L."/>
            <person name="Ma J."/>
        </authorList>
    </citation>
    <scope>NUCLEOTIDE SEQUENCE [LARGE SCALE GENOMIC DNA]</scope>
    <source>
        <strain evidence="3">JCM 17705</strain>
    </source>
</reference>
<dbReference type="EMBL" id="BAABFT010000007">
    <property type="protein sequence ID" value="GAA4326389.1"/>
    <property type="molecule type" value="Genomic_DNA"/>
</dbReference>
<evidence type="ECO:0000259" key="1">
    <source>
        <dbReference type="Pfam" id="PF08448"/>
    </source>
</evidence>
<dbReference type="InterPro" id="IPR013656">
    <property type="entry name" value="PAS_4"/>
</dbReference>